<organism evidence="1 2">
    <name type="scientific">Nephila pilipes</name>
    <name type="common">Giant wood spider</name>
    <name type="synonym">Nephila maculata</name>
    <dbReference type="NCBI Taxonomy" id="299642"/>
    <lineage>
        <taxon>Eukaryota</taxon>
        <taxon>Metazoa</taxon>
        <taxon>Ecdysozoa</taxon>
        <taxon>Arthropoda</taxon>
        <taxon>Chelicerata</taxon>
        <taxon>Arachnida</taxon>
        <taxon>Araneae</taxon>
        <taxon>Araneomorphae</taxon>
        <taxon>Entelegynae</taxon>
        <taxon>Araneoidea</taxon>
        <taxon>Nephilidae</taxon>
        <taxon>Nephila</taxon>
    </lineage>
</organism>
<proteinExistence type="predicted"/>
<protein>
    <submittedName>
        <fullName evidence="1">Uncharacterized protein</fullName>
    </submittedName>
</protein>
<keyword evidence="2" id="KW-1185">Reference proteome</keyword>
<evidence type="ECO:0000313" key="1">
    <source>
        <dbReference type="EMBL" id="GFT28702.1"/>
    </source>
</evidence>
<dbReference type="EMBL" id="BMAW01107309">
    <property type="protein sequence ID" value="GFT28702.1"/>
    <property type="molecule type" value="Genomic_DNA"/>
</dbReference>
<sequence length="60" mass="6504">MSAERCCGKGDTHIYSSDIIIGGDGTWKSRDYSSCIGVCAVIRDRIGKLIDAEVLSSYCK</sequence>
<dbReference type="AlphaFoldDB" id="A0A8X6NSE4"/>
<gene>
    <name evidence="1" type="ORF">NPIL_302231</name>
</gene>
<accession>A0A8X6NSE4</accession>
<feature type="non-terminal residue" evidence="1">
    <location>
        <position position="60"/>
    </location>
</feature>
<dbReference type="Proteomes" id="UP000887013">
    <property type="component" value="Unassembled WGS sequence"/>
</dbReference>
<evidence type="ECO:0000313" key="2">
    <source>
        <dbReference type="Proteomes" id="UP000887013"/>
    </source>
</evidence>
<comment type="caution">
    <text evidence="1">The sequence shown here is derived from an EMBL/GenBank/DDBJ whole genome shotgun (WGS) entry which is preliminary data.</text>
</comment>
<name>A0A8X6NSE4_NEPPI</name>
<reference evidence="1" key="1">
    <citation type="submission" date="2020-08" db="EMBL/GenBank/DDBJ databases">
        <title>Multicomponent nature underlies the extraordinary mechanical properties of spider dragline silk.</title>
        <authorList>
            <person name="Kono N."/>
            <person name="Nakamura H."/>
            <person name="Mori M."/>
            <person name="Yoshida Y."/>
            <person name="Ohtoshi R."/>
            <person name="Malay A.D."/>
            <person name="Moran D.A.P."/>
            <person name="Tomita M."/>
            <person name="Numata K."/>
            <person name="Arakawa K."/>
        </authorList>
    </citation>
    <scope>NUCLEOTIDE SEQUENCE</scope>
</reference>